<feature type="transmembrane region" description="Helical" evidence="5">
    <location>
        <begin position="216"/>
        <end position="235"/>
    </location>
</feature>
<evidence type="ECO:0000256" key="1">
    <source>
        <dbReference type="ARBA" id="ARBA00004141"/>
    </source>
</evidence>
<dbReference type="SUPFAM" id="SSF103481">
    <property type="entry name" value="Multidrug resistance efflux transporter EmrE"/>
    <property type="match status" value="1"/>
</dbReference>
<evidence type="ECO:0000256" key="2">
    <source>
        <dbReference type="ARBA" id="ARBA00022692"/>
    </source>
</evidence>
<feature type="transmembrane region" description="Helical" evidence="5">
    <location>
        <begin position="105"/>
        <end position="126"/>
    </location>
</feature>
<evidence type="ECO:0000313" key="7">
    <source>
        <dbReference type="EMBL" id="QKG72651.1"/>
    </source>
</evidence>
<evidence type="ECO:0000256" key="3">
    <source>
        <dbReference type="ARBA" id="ARBA00022989"/>
    </source>
</evidence>
<comment type="subcellular location">
    <subcellularLocation>
        <location evidence="1">Membrane</location>
        <topology evidence="1">Multi-pass membrane protein</topology>
    </subcellularLocation>
</comment>
<keyword evidence="3 5" id="KW-1133">Transmembrane helix</keyword>
<feature type="transmembrane region" description="Helical" evidence="5">
    <location>
        <begin position="58"/>
        <end position="75"/>
    </location>
</feature>
<feature type="transmembrane region" description="Helical" evidence="5">
    <location>
        <begin position="26"/>
        <end position="46"/>
    </location>
</feature>
<dbReference type="Proteomes" id="UP000504693">
    <property type="component" value="Chromosome"/>
</dbReference>
<dbReference type="InterPro" id="IPR000620">
    <property type="entry name" value="EamA_dom"/>
</dbReference>
<feature type="domain" description="EamA" evidence="6">
    <location>
        <begin position="134"/>
        <end position="260"/>
    </location>
</feature>
<evidence type="ECO:0000256" key="4">
    <source>
        <dbReference type="ARBA" id="ARBA00023136"/>
    </source>
</evidence>
<dbReference type="GO" id="GO:0016020">
    <property type="term" value="C:membrane"/>
    <property type="evidence" value="ECO:0007669"/>
    <property type="project" value="UniProtKB-SubCell"/>
</dbReference>
<accession>A0A7D3XTS1</accession>
<keyword evidence="8" id="KW-1185">Reference proteome</keyword>
<evidence type="ECO:0000259" key="6">
    <source>
        <dbReference type="Pfam" id="PF00892"/>
    </source>
</evidence>
<dbReference type="InterPro" id="IPR050638">
    <property type="entry name" value="AA-Vitamin_Transporters"/>
</dbReference>
<dbReference type="AlphaFoldDB" id="A0A7D3XTS1"/>
<dbReference type="Pfam" id="PF00892">
    <property type="entry name" value="EamA"/>
    <property type="match status" value="1"/>
</dbReference>
<gene>
    <name evidence="7" type="ORF">HQR01_03825</name>
</gene>
<dbReference type="PANTHER" id="PTHR32322:SF9">
    <property type="entry name" value="AMINO-ACID METABOLITE EFFLUX PUMP-RELATED"/>
    <property type="match status" value="1"/>
</dbReference>
<feature type="transmembrane region" description="Helical" evidence="5">
    <location>
        <begin position="132"/>
        <end position="150"/>
    </location>
</feature>
<dbReference type="KEGG" id="emv:HQR01_03825"/>
<dbReference type="InterPro" id="IPR037185">
    <property type="entry name" value="EmrE-like"/>
</dbReference>
<keyword evidence="2 5" id="KW-0812">Transmembrane</keyword>
<evidence type="ECO:0000313" key="8">
    <source>
        <dbReference type="Proteomes" id="UP000504693"/>
    </source>
</evidence>
<feature type="transmembrane region" description="Helical" evidence="5">
    <location>
        <begin position="162"/>
        <end position="181"/>
    </location>
</feature>
<dbReference type="PANTHER" id="PTHR32322">
    <property type="entry name" value="INNER MEMBRANE TRANSPORTER"/>
    <property type="match status" value="1"/>
</dbReference>
<keyword evidence="4 5" id="KW-0472">Membrane</keyword>
<dbReference type="EMBL" id="CP053921">
    <property type="protein sequence ID" value="QKG72651.1"/>
    <property type="molecule type" value="Genomic_DNA"/>
</dbReference>
<feature type="transmembrane region" description="Helical" evidence="5">
    <location>
        <begin position="241"/>
        <end position="260"/>
    </location>
</feature>
<feature type="transmembrane region" description="Helical" evidence="5">
    <location>
        <begin position="81"/>
        <end position="98"/>
    </location>
</feature>
<evidence type="ECO:0000256" key="5">
    <source>
        <dbReference type="SAM" id="Phobius"/>
    </source>
</evidence>
<reference evidence="7 8" key="1">
    <citation type="submission" date="2020-05" db="EMBL/GenBank/DDBJ databases">
        <title>Erythrobacter mangrovi sp. nov., isolated from rhizosphere soil of mangrove plant (Kandelia candel).</title>
        <authorList>
            <person name="Ye Y.H."/>
        </authorList>
    </citation>
    <scope>NUCLEOTIDE SEQUENCE [LARGE SCALE GENOMIC DNA]</scope>
    <source>
        <strain evidence="7 8">EB310</strain>
    </source>
</reference>
<protein>
    <submittedName>
        <fullName evidence="7">DMT family transporter</fullName>
    </submittedName>
</protein>
<name>A0A7D3XTS1_9SPHN</name>
<feature type="transmembrane region" description="Helical" evidence="5">
    <location>
        <begin position="187"/>
        <end position="209"/>
    </location>
</feature>
<sequence length="262" mass="26452">MLAFAGNSLLARAALADAANSPGAFAAVRLGAGAVLLVGFAIAGRFSIMPQRRDMSTVAALFVYALGFALAYVSMGAASGALILFAAVQATIIGVGLLRGDRIGSLQAVGLVIALAGVGWLLFPGLTAPRPVPALLMAAAGVAWGIYSTVNSGDDSPTARTARNFCGAAVLGLVALLVLPFELTPTGWMLATVSGAVTSALGYVLWYAFLPHVQRLVAASLQLSVPAITAVGAALLLGEAIGLRLIVASTLIIAGIALTLRR</sequence>
<organism evidence="7 8">
    <name type="scientific">Erythrobacter mangrovi</name>
    <dbReference type="NCBI Taxonomy" id="2739433"/>
    <lineage>
        <taxon>Bacteria</taxon>
        <taxon>Pseudomonadati</taxon>
        <taxon>Pseudomonadota</taxon>
        <taxon>Alphaproteobacteria</taxon>
        <taxon>Sphingomonadales</taxon>
        <taxon>Erythrobacteraceae</taxon>
        <taxon>Erythrobacter/Porphyrobacter group</taxon>
        <taxon>Erythrobacter</taxon>
    </lineage>
</organism>
<proteinExistence type="predicted"/>